<dbReference type="Gene3D" id="2.70.98.30">
    <property type="entry name" value="Golgi alpha-mannosidase II, domain 4"/>
    <property type="match status" value="1"/>
</dbReference>
<dbReference type="InterPro" id="IPR050843">
    <property type="entry name" value="Glycosyl_Hydrlase_38"/>
</dbReference>
<dbReference type="GO" id="GO:0030246">
    <property type="term" value="F:carbohydrate binding"/>
    <property type="evidence" value="ECO:0007669"/>
    <property type="project" value="InterPro"/>
</dbReference>
<protein>
    <submittedName>
        <fullName evidence="2">(spotted green pufferfish) hypothetical protein</fullName>
    </submittedName>
</protein>
<proteinExistence type="predicted"/>
<dbReference type="PANTHER" id="PTHR11607:SF69">
    <property type="entry name" value="ALPHA-MANNOSIDASE 2"/>
    <property type="match status" value="1"/>
</dbReference>
<reference evidence="2" key="1">
    <citation type="journal article" date="2004" name="Nature">
        <title>Genome duplication in the teleost fish Tetraodon nigroviridis reveals the early vertebrate proto-karyotype.</title>
        <authorList>
            <person name="Jaillon O."/>
            <person name="Aury J.-M."/>
            <person name="Brunet F."/>
            <person name="Petit J.-L."/>
            <person name="Stange-Thomann N."/>
            <person name="Mauceli E."/>
            <person name="Bouneau L."/>
            <person name="Fischer C."/>
            <person name="Ozouf-Costaz C."/>
            <person name="Bernot A."/>
            <person name="Nicaud S."/>
            <person name="Jaffe D."/>
            <person name="Fisher S."/>
            <person name="Lutfalla G."/>
            <person name="Dossat C."/>
            <person name="Segurens B."/>
            <person name="Dasilva C."/>
            <person name="Salanoubat M."/>
            <person name="Levy M."/>
            <person name="Boudet N."/>
            <person name="Castellano S."/>
            <person name="Anthouard V."/>
            <person name="Jubin C."/>
            <person name="Castelli V."/>
            <person name="Katinka M."/>
            <person name="Vacherie B."/>
            <person name="Biemont C."/>
            <person name="Skalli Z."/>
            <person name="Cattolico L."/>
            <person name="Poulain J."/>
            <person name="De Berardinis V."/>
            <person name="Cruaud C."/>
            <person name="Duprat S."/>
            <person name="Brottier P."/>
            <person name="Coutanceau J.-P."/>
            <person name="Gouzy J."/>
            <person name="Parra G."/>
            <person name="Lardier G."/>
            <person name="Chapple C."/>
            <person name="McKernan K.J."/>
            <person name="McEwan P."/>
            <person name="Bosak S."/>
            <person name="Kellis M."/>
            <person name="Volff J.-N."/>
            <person name="Guigo R."/>
            <person name="Zody M.C."/>
            <person name="Mesirov J."/>
            <person name="Lindblad-Toh K."/>
            <person name="Birren B."/>
            <person name="Nusbaum C."/>
            <person name="Kahn D."/>
            <person name="Robinson-Rechavi M."/>
            <person name="Laudet V."/>
            <person name="Schachter V."/>
            <person name="Quetier F."/>
            <person name="Saurin W."/>
            <person name="Scarpelli C."/>
            <person name="Wincker P."/>
            <person name="Lander E.S."/>
            <person name="Weissenbach J."/>
            <person name="Roest Crollius H."/>
        </authorList>
    </citation>
    <scope>NUCLEOTIDE SEQUENCE [LARGE SCALE GENOMIC DNA]</scope>
</reference>
<dbReference type="AlphaFoldDB" id="Q4TGN2"/>
<dbReference type="KEGG" id="tng:GSTEN00001017G001"/>
<dbReference type="EMBL" id="CAAE01003592">
    <property type="protein sequence ID" value="CAF87950.1"/>
    <property type="molecule type" value="Genomic_DNA"/>
</dbReference>
<name>Q4TGN2_TETNG</name>
<accession>Q4TGN2</accession>
<feature type="non-terminal residue" evidence="2">
    <location>
        <position position="1"/>
    </location>
</feature>
<dbReference type="Pfam" id="PF07748">
    <property type="entry name" value="Glyco_hydro_38C"/>
    <property type="match status" value="1"/>
</dbReference>
<sequence length="385" mass="42564">SVPQQCRCSFAFRTLVIFNPTEQFRTSVISVVIDSPDAAVVEAETGRAVDSQVSAVWVEPSRASTEAFQLDFVAELPPLSLVIYHVTEASVGSSFRAQYTFLHHSKTQAVQAQHFQVSHLDADAAPAHLSLSNKHLQTWSPPETGLLQKVRLQSGLVRQLQVQFLWYGTRASQEKSGAYLFLPSQEGAQVGPGPGPGPRRTPSSSCGDYLCVLQLYSSPEPPLVRVSRGPVFSDITTRFQHVTHRVRLYHLDGPAGRSLEISNLVDIRSEVNNELAMRLLTDVANGNRFYTDLNGFQMQQRRTLPKLPLQANVYPMTSAALLQDSASRLTLLSAQSQGVASLKPGELEVMLDRRLQQDDNRGLGQGVTDNKLTASLYRLLVEDRR</sequence>
<dbReference type="GO" id="GO:0004559">
    <property type="term" value="F:alpha-mannosidase activity"/>
    <property type="evidence" value="ECO:0007669"/>
    <property type="project" value="InterPro"/>
</dbReference>
<dbReference type="OrthoDB" id="10261055at2759"/>
<dbReference type="GO" id="GO:0000139">
    <property type="term" value="C:Golgi membrane"/>
    <property type="evidence" value="ECO:0007669"/>
    <property type="project" value="TreeGrafter"/>
</dbReference>
<evidence type="ECO:0000259" key="1">
    <source>
        <dbReference type="Pfam" id="PF07748"/>
    </source>
</evidence>
<dbReference type="SUPFAM" id="SSF74650">
    <property type="entry name" value="Galactose mutarotase-like"/>
    <property type="match status" value="1"/>
</dbReference>
<evidence type="ECO:0000313" key="2">
    <source>
        <dbReference type="EMBL" id="CAF87950.1"/>
    </source>
</evidence>
<feature type="domain" description="Glycosyl hydrolase family 38 C-terminal" evidence="1">
    <location>
        <begin position="131"/>
        <end position="361"/>
    </location>
</feature>
<dbReference type="GO" id="GO:0006013">
    <property type="term" value="P:mannose metabolic process"/>
    <property type="evidence" value="ECO:0007669"/>
    <property type="project" value="InterPro"/>
</dbReference>
<dbReference type="InterPro" id="IPR011682">
    <property type="entry name" value="Glyco_hydro_38_C"/>
</dbReference>
<dbReference type="PANTHER" id="PTHR11607">
    <property type="entry name" value="ALPHA-MANNOSIDASE"/>
    <property type="match status" value="1"/>
</dbReference>
<dbReference type="Gene3D" id="2.60.40.1180">
    <property type="entry name" value="Golgi alpha-mannosidase II"/>
    <property type="match status" value="1"/>
</dbReference>
<reference evidence="2" key="2">
    <citation type="submission" date="2004-02" db="EMBL/GenBank/DDBJ databases">
        <authorList>
            <consortium name="Genoscope"/>
            <consortium name="Whitehead Institute Centre for Genome Research"/>
        </authorList>
    </citation>
    <scope>NUCLEOTIDE SEQUENCE</scope>
</reference>
<gene>
    <name evidence="2" type="ORF">GSTENG00001017001</name>
</gene>
<dbReference type="InterPro" id="IPR011013">
    <property type="entry name" value="Gal_mutarotase_sf_dom"/>
</dbReference>
<organism evidence="2">
    <name type="scientific">Tetraodon nigroviridis</name>
    <name type="common">Spotted green pufferfish</name>
    <name type="synonym">Chelonodon nigroviridis</name>
    <dbReference type="NCBI Taxonomy" id="99883"/>
    <lineage>
        <taxon>Eukaryota</taxon>
        <taxon>Metazoa</taxon>
        <taxon>Chordata</taxon>
        <taxon>Craniata</taxon>
        <taxon>Vertebrata</taxon>
        <taxon>Euteleostomi</taxon>
        <taxon>Actinopterygii</taxon>
        <taxon>Neopterygii</taxon>
        <taxon>Teleostei</taxon>
        <taxon>Neoteleostei</taxon>
        <taxon>Acanthomorphata</taxon>
        <taxon>Eupercaria</taxon>
        <taxon>Tetraodontiformes</taxon>
        <taxon>Tetradontoidea</taxon>
        <taxon>Tetraodontidae</taxon>
        <taxon>Tetraodon</taxon>
    </lineage>
</organism>
<dbReference type="InterPro" id="IPR013780">
    <property type="entry name" value="Glyco_hydro_b"/>
</dbReference>
<feature type="non-terminal residue" evidence="2">
    <location>
        <position position="385"/>
    </location>
</feature>
<dbReference type="GO" id="GO:0006491">
    <property type="term" value="P:N-glycan processing"/>
    <property type="evidence" value="ECO:0007669"/>
    <property type="project" value="TreeGrafter"/>
</dbReference>
<comment type="caution">
    <text evidence="2">The sequence shown here is derived from an EMBL/GenBank/DDBJ whole genome shotgun (WGS) entry which is preliminary data.</text>
</comment>